<accession>A0A7W5AT27</accession>
<dbReference type="Proteomes" id="UP000570361">
    <property type="component" value="Unassembled WGS sequence"/>
</dbReference>
<keyword evidence="4" id="KW-1185">Reference proteome</keyword>
<dbReference type="AlphaFoldDB" id="A0A7W5AT27"/>
<feature type="domain" description="Cohesin" evidence="2">
    <location>
        <begin position="43"/>
        <end position="117"/>
    </location>
</feature>
<comment type="caution">
    <text evidence="3">The sequence shown here is derived from an EMBL/GenBank/DDBJ whole genome shotgun (WGS) entry which is preliminary data.</text>
</comment>
<gene>
    <name evidence="3" type="ORF">FHS18_000135</name>
</gene>
<organism evidence="3 4">
    <name type="scientific">Paenibacillus phyllosphaerae</name>
    <dbReference type="NCBI Taxonomy" id="274593"/>
    <lineage>
        <taxon>Bacteria</taxon>
        <taxon>Bacillati</taxon>
        <taxon>Bacillota</taxon>
        <taxon>Bacilli</taxon>
        <taxon>Bacillales</taxon>
        <taxon>Paenibacillaceae</taxon>
        <taxon>Paenibacillus</taxon>
    </lineage>
</organism>
<name>A0A7W5AT27_9BACL</name>
<dbReference type="GO" id="GO:0000272">
    <property type="term" value="P:polysaccharide catabolic process"/>
    <property type="evidence" value="ECO:0007669"/>
    <property type="project" value="InterPro"/>
</dbReference>
<protein>
    <recommendedName>
        <fullName evidence="2">Cohesin domain-containing protein</fullName>
    </recommendedName>
</protein>
<dbReference type="EMBL" id="JACHXK010000001">
    <property type="protein sequence ID" value="MBB3108107.1"/>
    <property type="molecule type" value="Genomic_DNA"/>
</dbReference>
<evidence type="ECO:0000259" key="2">
    <source>
        <dbReference type="Pfam" id="PF00963"/>
    </source>
</evidence>
<sequence>MTRHNWQFWLTCLLLVMMYTALPISEAAAAGNPMPSVKLELTDQDDSIELTVAADNLTDMYAYDIVLSYDPALVQFLSSSTGLTGFFVNPFTGSVPGLNGKAKLATLIFKKISTGRTMLRLTQMKLVNSYLDLQTIDPEAKVEARISTRQIYGYSRSLGRGSHY</sequence>
<feature type="chain" id="PRO_5031549971" description="Cohesin domain-containing protein" evidence="1">
    <location>
        <begin position="30"/>
        <end position="164"/>
    </location>
</feature>
<evidence type="ECO:0000313" key="4">
    <source>
        <dbReference type="Proteomes" id="UP000570361"/>
    </source>
</evidence>
<dbReference type="RefSeq" id="WP_183595895.1">
    <property type="nucleotide sequence ID" value="NZ_JACHXK010000001.1"/>
</dbReference>
<keyword evidence="1" id="KW-0732">Signal</keyword>
<dbReference type="GO" id="GO:0030246">
    <property type="term" value="F:carbohydrate binding"/>
    <property type="evidence" value="ECO:0007669"/>
    <property type="project" value="InterPro"/>
</dbReference>
<dbReference type="Pfam" id="PF00963">
    <property type="entry name" value="Cohesin"/>
    <property type="match status" value="1"/>
</dbReference>
<dbReference type="InterPro" id="IPR008965">
    <property type="entry name" value="CBM2/CBM3_carb-bd_dom_sf"/>
</dbReference>
<dbReference type="CDD" id="cd08547">
    <property type="entry name" value="Type_II_cohesin"/>
    <property type="match status" value="1"/>
</dbReference>
<dbReference type="InterPro" id="IPR002102">
    <property type="entry name" value="Cohesin_dom"/>
</dbReference>
<dbReference type="Gene3D" id="2.60.40.680">
    <property type="match status" value="1"/>
</dbReference>
<evidence type="ECO:0000256" key="1">
    <source>
        <dbReference type="SAM" id="SignalP"/>
    </source>
</evidence>
<proteinExistence type="predicted"/>
<evidence type="ECO:0000313" key="3">
    <source>
        <dbReference type="EMBL" id="MBB3108107.1"/>
    </source>
</evidence>
<dbReference type="SUPFAM" id="SSF49384">
    <property type="entry name" value="Carbohydrate-binding domain"/>
    <property type="match status" value="1"/>
</dbReference>
<feature type="signal peptide" evidence="1">
    <location>
        <begin position="1"/>
        <end position="29"/>
    </location>
</feature>
<reference evidence="3 4" key="1">
    <citation type="submission" date="2020-08" db="EMBL/GenBank/DDBJ databases">
        <title>Genomic Encyclopedia of Type Strains, Phase III (KMG-III): the genomes of soil and plant-associated and newly described type strains.</title>
        <authorList>
            <person name="Whitman W."/>
        </authorList>
    </citation>
    <scope>NUCLEOTIDE SEQUENCE [LARGE SCALE GENOMIC DNA]</scope>
    <source>
        <strain evidence="3 4">CECT 5862</strain>
    </source>
</reference>